<sequence length="348" mass="38947">MDVSVIVPTRDKARYIERTLESLINQKTTAAYEVVVVDNGSTDETADVADRYHRLDERVRAITVPEPGRSTARNAGITAARGAVVLFIDDDCICPPDLLQSHADLHRTPETVVLGARREVFSLVPVDETLAAAVQRSGARLDDRLTVTGDYPAAHLWDVWDIRHRFPAIAAASGTWPTTDDTVEHLRLVESGASAAPWLGFTSCHASLPAWLCRDVGMFDGGFQGWGEEDAELGYRLWRAGATFRALPGVSVYHQAHPRRRRQDTQSWFRNYVRATEKHPGPDWHLRWRLSLGYITPIQYEETMREVLAGDTRRAASIRKQYETFVRLWPGMQYGAGLKPARAVAVSS</sequence>
<gene>
    <name evidence="2" type="ORF">Acy02nite_88900</name>
</gene>
<dbReference type="Proteomes" id="UP000619479">
    <property type="component" value="Unassembled WGS sequence"/>
</dbReference>
<proteinExistence type="predicted"/>
<dbReference type="SUPFAM" id="SSF53448">
    <property type="entry name" value="Nucleotide-diphospho-sugar transferases"/>
    <property type="match status" value="1"/>
</dbReference>
<accession>A0A919IRU8</accession>
<dbReference type="Pfam" id="PF00535">
    <property type="entry name" value="Glycos_transf_2"/>
    <property type="match status" value="1"/>
</dbReference>
<dbReference type="EMBL" id="BOMH01000093">
    <property type="protein sequence ID" value="GID71009.1"/>
    <property type="molecule type" value="Genomic_DNA"/>
</dbReference>
<evidence type="ECO:0000259" key="1">
    <source>
        <dbReference type="Pfam" id="PF00535"/>
    </source>
</evidence>
<evidence type="ECO:0000313" key="2">
    <source>
        <dbReference type="EMBL" id="GID71009.1"/>
    </source>
</evidence>
<dbReference type="CDD" id="cd00761">
    <property type="entry name" value="Glyco_tranf_GTA_type"/>
    <property type="match status" value="1"/>
</dbReference>
<name>A0A919IRU8_9ACTN</name>
<comment type="caution">
    <text evidence="2">The sequence shown here is derived from an EMBL/GenBank/DDBJ whole genome shotgun (WGS) entry which is preliminary data.</text>
</comment>
<dbReference type="Gene3D" id="3.90.550.10">
    <property type="entry name" value="Spore Coat Polysaccharide Biosynthesis Protein SpsA, Chain A"/>
    <property type="match status" value="1"/>
</dbReference>
<reference evidence="2" key="1">
    <citation type="submission" date="2021-01" db="EMBL/GenBank/DDBJ databases">
        <title>Whole genome shotgun sequence of Actinoplanes cyaneus NBRC 14990.</title>
        <authorList>
            <person name="Komaki H."/>
            <person name="Tamura T."/>
        </authorList>
    </citation>
    <scope>NUCLEOTIDE SEQUENCE</scope>
    <source>
        <strain evidence="2">NBRC 14990</strain>
    </source>
</reference>
<evidence type="ECO:0000313" key="3">
    <source>
        <dbReference type="Proteomes" id="UP000619479"/>
    </source>
</evidence>
<protein>
    <recommendedName>
        <fullName evidence="1">Glycosyltransferase 2-like domain-containing protein</fullName>
    </recommendedName>
</protein>
<dbReference type="InterPro" id="IPR001173">
    <property type="entry name" value="Glyco_trans_2-like"/>
</dbReference>
<organism evidence="2 3">
    <name type="scientific">Actinoplanes cyaneus</name>
    <dbReference type="NCBI Taxonomy" id="52696"/>
    <lineage>
        <taxon>Bacteria</taxon>
        <taxon>Bacillati</taxon>
        <taxon>Actinomycetota</taxon>
        <taxon>Actinomycetes</taxon>
        <taxon>Micromonosporales</taxon>
        <taxon>Micromonosporaceae</taxon>
        <taxon>Actinoplanes</taxon>
    </lineage>
</organism>
<dbReference type="AlphaFoldDB" id="A0A919IRU8"/>
<dbReference type="PANTHER" id="PTHR43685:SF3">
    <property type="entry name" value="SLR2126 PROTEIN"/>
    <property type="match status" value="1"/>
</dbReference>
<dbReference type="RefSeq" id="WP_203755588.1">
    <property type="nucleotide sequence ID" value="NZ_BAAAUC010000086.1"/>
</dbReference>
<dbReference type="PANTHER" id="PTHR43685">
    <property type="entry name" value="GLYCOSYLTRANSFERASE"/>
    <property type="match status" value="1"/>
</dbReference>
<dbReference type="InterPro" id="IPR029044">
    <property type="entry name" value="Nucleotide-diphossugar_trans"/>
</dbReference>
<feature type="domain" description="Glycosyltransferase 2-like" evidence="1">
    <location>
        <begin position="4"/>
        <end position="121"/>
    </location>
</feature>
<keyword evidence="3" id="KW-1185">Reference proteome</keyword>
<dbReference type="InterPro" id="IPR050834">
    <property type="entry name" value="Glycosyltransf_2"/>
</dbReference>